<comment type="caution">
    <text evidence="2">The sequence shown here is derived from an EMBL/GenBank/DDBJ whole genome shotgun (WGS) entry which is preliminary data.</text>
</comment>
<evidence type="ECO:0000313" key="3">
    <source>
        <dbReference type="Proteomes" id="UP000093985"/>
    </source>
</evidence>
<dbReference type="PANTHER" id="PTHR15020:SF50">
    <property type="entry name" value="UPF0659 PROTEIN YMR090W"/>
    <property type="match status" value="1"/>
</dbReference>
<protein>
    <submittedName>
        <fullName evidence="2">NAD-dependent dehydratase</fullName>
    </submittedName>
</protein>
<dbReference type="Pfam" id="PF13460">
    <property type="entry name" value="NAD_binding_10"/>
    <property type="match status" value="1"/>
</dbReference>
<organism evidence="2 3">
    <name type="scientific">Mycolicibacter sinensis (strain JDM601)</name>
    <name type="common">Mycobacterium sinense</name>
    <dbReference type="NCBI Taxonomy" id="875328"/>
    <lineage>
        <taxon>Bacteria</taxon>
        <taxon>Bacillati</taxon>
        <taxon>Actinomycetota</taxon>
        <taxon>Actinomycetes</taxon>
        <taxon>Mycobacteriales</taxon>
        <taxon>Mycobacteriaceae</taxon>
        <taxon>Mycolicibacter</taxon>
    </lineage>
</organism>
<feature type="domain" description="NAD(P)-binding" evidence="1">
    <location>
        <begin position="8"/>
        <end position="193"/>
    </location>
</feature>
<dbReference type="AlphaFoldDB" id="A0A1A2EW62"/>
<evidence type="ECO:0000259" key="1">
    <source>
        <dbReference type="Pfam" id="PF13460"/>
    </source>
</evidence>
<dbReference type="InterPro" id="IPR016040">
    <property type="entry name" value="NAD(P)-bd_dom"/>
</dbReference>
<dbReference type="Proteomes" id="UP000093985">
    <property type="component" value="Unassembled WGS sequence"/>
</dbReference>
<dbReference type="PANTHER" id="PTHR15020">
    <property type="entry name" value="FLAVIN REDUCTASE-RELATED"/>
    <property type="match status" value="1"/>
</dbReference>
<proteinExistence type="predicted"/>
<dbReference type="RefSeq" id="WP_064854155.1">
    <property type="nucleotide sequence ID" value="NZ_LZIM01000033.1"/>
</dbReference>
<evidence type="ECO:0000313" key="2">
    <source>
        <dbReference type="EMBL" id="OBG08400.1"/>
    </source>
</evidence>
<gene>
    <name evidence="2" type="ORF">A5771_03795</name>
</gene>
<dbReference type="InterPro" id="IPR036291">
    <property type="entry name" value="NAD(P)-bd_dom_sf"/>
</dbReference>
<reference evidence="3" key="1">
    <citation type="submission" date="2016-06" db="EMBL/GenBank/DDBJ databases">
        <authorList>
            <person name="Sutton G."/>
            <person name="Brinkac L."/>
            <person name="Sanka R."/>
            <person name="Adams M."/>
            <person name="Lau E."/>
            <person name="Mehaffy C."/>
            <person name="Tameris M."/>
            <person name="Hatherill M."/>
            <person name="Hanekom W."/>
            <person name="Mahomed H."/>
            <person name="Mcshane H."/>
        </authorList>
    </citation>
    <scope>NUCLEOTIDE SEQUENCE [LARGE SCALE GENOMIC DNA]</scope>
    <source>
        <strain evidence="3">852014-51077_SCH5608930-a</strain>
    </source>
</reference>
<dbReference type="Gene3D" id="3.40.50.720">
    <property type="entry name" value="NAD(P)-binding Rossmann-like Domain"/>
    <property type="match status" value="1"/>
</dbReference>
<dbReference type="OrthoDB" id="4248066at2"/>
<dbReference type="SUPFAM" id="SSF51735">
    <property type="entry name" value="NAD(P)-binding Rossmann-fold domains"/>
    <property type="match status" value="1"/>
</dbReference>
<sequence length="216" mass="22379">MARIVIVGGHGNVALLLSPILTDCGDEVTSIFRNPDHSEEVAVTGAVPVVADIEQLDTDELAELVAGHDALVFSAGAGGGNPARTYAVDRDAAIRTIDAAAQAGVRRFVMVSYFGAGPDHGVAEDDPFYPYAQAKAAADAHLRATDLDWTVLGPSRLTHEPATGRITVGPDTAKGQVSRANVAQVIAACLADPTTIRRTIEFNDGQTPVAAALQAG</sequence>
<dbReference type="EMBL" id="LZIN01000031">
    <property type="protein sequence ID" value="OBG08400.1"/>
    <property type="molecule type" value="Genomic_DNA"/>
</dbReference>
<name>A0A1A2EW62_MYCSD</name>
<accession>A0A1A2EW62</accession>
<dbReference type="CDD" id="cd05243">
    <property type="entry name" value="SDR_a5"/>
    <property type="match status" value="1"/>
</dbReference>